<organism evidence="2 3">
    <name type="scientific">Brevundimonas terrae</name>
    <dbReference type="NCBI Taxonomy" id="363631"/>
    <lineage>
        <taxon>Bacteria</taxon>
        <taxon>Pseudomonadati</taxon>
        <taxon>Pseudomonadota</taxon>
        <taxon>Alphaproteobacteria</taxon>
        <taxon>Caulobacterales</taxon>
        <taxon>Caulobacteraceae</taxon>
        <taxon>Brevundimonas</taxon>
    </lineage>
</organism>
<reference evidence="3" key="1">
    <citation type="journal article" date="2019" name="Int. J. Syst. Evol. Microbiol.">
        <title>The Global Catalogue of Microorganisms (GCM) 10K type strain sequencing project: providing services to taxonomists for standard genome sequencing and annotation.</title>
        <authorList>
            <consortium name="The Broad Institute Genomics Platform"/>
            <consortium name="The Broad Institute Genome Sequencing Center for Infectious Disease"/>
            <person name="Wu L."/>
            <person name="Ma J."/>
        </authorList>
    </citation>
    <scope>NUCLEOTIDE SEQUENCE [LARGE SCALE GENOMIC DNA]</scope>
    <source>
        <strain evidence="3">JCM 13476</strain>
    </source>
</reference>
<name>A0ABP3HQG4_9CAUL</name>
<feature type="region of interest" description="Disordered" evidence="1">
    <location>
        <begin position="61"/>
        <end position="83"/>
    </location>
</feature>
<sequence length="409" mass="44785">MRRLFEKARDSHDLGWLELVGLNLVESEARNQSTDAGRISCPRPYEGWMRAAALWREHARRSGSPESLQRAEQAGRDAARSALNDDQTIRAALDVGHTSMLAFDLYGAPHRLSGLLDSLGHLPDARRTETRAEIEALKVRLHARQARLACDAERMAETANRLAEVMQLLKPDDTSIGEDLQLDRAALSLEAGLLTRNASLLDRAGRELRQLVENATPDERPVSRARALALCGTGMAALAAIASDNDAHQQANSLFEAAADQFTPDHSPLDWATIQLLKAERGQTDTRLLDQAQKLTDQTGLILGAQIRERAMAHALDDAQTANDMLALTKMEMTLRRRLTRSMDETTAIDWASDQISMARLSLVLAGHLSYPTQDLGMALYEAADAATLAGAPSLAARARTLMMSVKTV</sequence>
<dbReference type="EMBL" id="BAAAEJ010000001">
    <property type="protein sequence ID" value="GAA0377191.1"/>
    <property type="molecule type" value="Genomic_DNA"/>
</dbReference>
<dbReference type="RefSeq" id="WP_243862984.1">
    <property type="nucleotide sequence ID" value="NZ_BAAAEJ010000001.1"/>
</dbReference>
<evidence type="ECO:0000313" key="2">
    <source>
        <dbReference type="EMBL" id="GAA0377191.1"/>
    </source>
</evidence>
<comment type="caution">
    <text evidence="2">The sequence shown here is derived from an EMBL/GenBank/DDBJ whole genome shotgun (WGS) entry which is preliminary data.</text>
</comment>
<evidence type="ECO:0000256" key="1">
    <source>
        <dbReference type="SAM" id="MobiDB-lite"/>
    </source>
</evidence>
<keyword evidence="3" id="KW-1185">Reference proteome</keyword>
<protein>
    <submittedName>
        <fullName evidence="2">Uncharacterized protein</fullName>
    </submittedName>
</protein>
<gene>
    <name evidence="2" type="ORF">GCM10009093_00420</name>
</gene>
<evidence type="ECO:0000313" key="3">
    <source>
        <dbReference type="Proteomes" id="UP001500791"/>
    </source>
</evidence>
<accession>A0ABP3HQG4</accession>
<dbReference type="Proteomes" id="UP001500791">
    <property type="component" value="Unassembled WGS sequence"/>
</dbReference>
<proteinExistence type="predicted"/>